<gene>
    <name evidence="1" type="ORF">AWC01_14010</name>
</gene>
<proteinExistence type="predicted"/>
<evidence type="ECO:0000313" key="1">
    <source>
        <dbReference type="EMBL" id="ORV38669.1"/>
    </source>
</evidence>
<dbReference type="Gene3D" id="1.10.287.1060">
    <property type="entry name" value="ESAT-6-like"/>
    <property type="match status" value="1"/>
</dbReference>
<dbReference type="AlphaFoldDB" id="A0A1X1T2Y9"/>
<name>A0A1X1T2Y9_9MYCO</name>
<dbReference type="SUPFAM" id="SSF140453">
    <property type="entry name" value="EsxAB dimer-like"/>
    <property type="match status" value="1"/>
</dbReference>
<dbReference type="RefSeq" id="WP_085191978.1">
    <property type="nucleotide sequence ID" value="NZ_AP022605.1"/>
</dbReference>
<comment type="caution">
    <text evidence="1">The sequence shown here is derived from an EMBL/GenBank/DDBJ whole genome shotgun (WGS) entry which is preliminary data.</text>
</comment>
<sequence length="96" mass="9866">MSASTVDAHGDELWLRHGSADSRVEAAQVGVPAQAATALAGALTKWQADTTALFGRFVELSEAMRTAALGYAQTDAHNAARIAGVGDQVTADNLGL</sequence>
<organism evidence="1 2">
    <name type="scientific">Mycolicibacterium doricum</name>
    <dbReference type="NCBI Taxonomy" id="126673"/>
    <lineage>
        <taxon>Bacteria</taxon>
        <taxon>Bacillati</taxon>
        <taxon>Actinomycetota</taxon>
        <taxon>Actinomycetes</taxon>
        <taxon>Mycobacteriales</taxon>
        <taxon>Mycobacteriaceae</taxon>
        <taxon>Mycolicibacterium</taxon>
    </lineage>
</organism>
<evidence type="ECO:0008006" key="3">
    <source>
        <dbReference type="Google" id="ProtNLM"/>
    </source>
</evidence>
<reference evidence="1 2" key="1">
    <citation type="submission" date="2016-01" db="EMBL/GenBank/DDBJ databases">
        <title>The new phylogeny of the genus Mycobacterium.</title>
        <authorList>
            <person name="Tarcisio F."/>
            <person name="Conor M."/>
            <person name="Antonella G."/>
            <person name="Elisabetta G."/>
            <person name="Giulia F.S."/>
            <person name="Sara T."/>
            <person name="Anna F."/>
            <person name="Clotilde B."/>
            <person name="Roberto B."/>
            <person name="Veronica D.S."/>
            <person name="Fabio R."/>
            <person name="Monica P."/>
            <person name="Olivier J."/>
            <person name="Enrico T."/>
            <person name="Nicola S."/>
        </authorList>
    </citation>
    <scope>NUCLEOTIDE SEQUENCE [LARGE SCALE GENOMIC DNA]</scope>
    <source>
        <strain evidence="1 2">DSM 44339</strain>
    </source>
</reference>
<dbReference type="EMBL" id="LQOS01000040">
    <property type="protein sequence ID" value="ORV38669.1"/>
    <property type="molecule type" value="Genomic_DNA"/>
</dbReference>
<keyword evidence="2" id="KW-1185">Reference proteome</keyword>
<protein>
    <recommendedName>
        <fullName evidence="3">ESX-1 secretion-associated protein</fullName>
    </recommendedName>
</protein>
<accession>A0A1X1T2Y9</accession>
<dbReference type="InterPro" id="IPR036689">
    <property type="entry name" value="ESAT-6-like_sf"/>
</dbReference>
<dbReference type="Proteomes" id="UP000193564">
    <property type="component" value="Unassembled WGS sequence"/>
</dbReference>
<evidence type="ECO:0000313" key="2">
    <source>
        <dbReference type="Proteomes" id="UP000193564"/>
    </source>
</evidence>
<dbReference type="STRING" id="126673.AWC01_14010"/>